<dbReference type="Proteomes" id="UP000283589">
    <property type="component" value="Unassembled WGS sequence"/>
</dbReference>
<gene>
    <name evidence="7" type="ORF">DWW18_00135</name>
</gene>
<proteinExistence type="inferred from homology"/>
<dbReference type="Pfam" id="PF04542">
    <property type="entry name" value="Sigma70_r2"/>
    <property type="match status" value="1"/>
</dbReference>
<feature type="domain" description="RNA polymerase sigma factor 70 region 4 type 2" evidence="6">
    <location>
        <begin position="116"/>
        <end position="168"/>
    </location>
</feature>
<name>A0A412X6P6_9BACT</name>
<dbReference type="RefSeq" id="WP_118258262.1">
    <property type="nucleotide sequence ID" value="NZ_CALBWO010000038.1"/>
</dbReference>
<evidence type="ECO:0000256" key="4">
    <source>
        <dbReference type="ARBA" id="ARBA00023163"/>
    </source>
</evidence>
<comment type="similarity">
    <text evidence="1">Belongs to the sigma-70 factor family. ECF subfamily.</text>
</comment>
<evidence type="ECO:0000313" key="8">
    <source>
        <dbReference type="Proteomes" id="UP000283589"/>
    </source>
</evidence>
<dbReference type="InterPro" id="IPR013325">
    <property type="entry name" value="RNA_pol_sigma_r2"/>
</dbReference>
<dbReference type="GO" id="GO:0016987">
    <property type="term" value="F:sigma factor activity"/>
    <property type="evidence" value="ECO:0007669"/>
    <property type="project" value="UniProtKB-KW"/>
</dbReference>
<reference evidence="7 8" key="1">
    <citation type="submission" date="2018-08" db="EMBL/GenBank/DDBJ databases">
        <title>A genome reference for cultivated species of the human gut microbiota.</title>
        <authorList>
            <person name="Zou Y."/>
            <person name="Xue W."/>
            <person name="Luo G."/>
        </authorList>
    </citation>
    <scope>NUCLEOTIDE SEQUENCE [LARGE SCALE GENOMIC DNA]</scope>
    <source>
        <strain evidence="7 8">AF14-49</strain>
    </source>
</reference>
<protein>
    <submittedName>
        <fullName evidence="7">RNA polymerase sigma-70 factor</fullName>
    </submittedName>
</protein>
<dbReference type="Pfam" id="PF08281">
    <property type="entry name" value="Sigma70_r4_2"/>
    <property type="match status" value="1"/>
</dbReference>
<organism evidence="7 8">
    <name type="scientific">Butyricimonas virosa</name>
    <dbReference type="NCBI Taxonomy" id="544645"/>
    <lineage>
        <taxon>Bacteria</taxon>
        <taxon>Pseudomonadati</taxon>
        <taxon>Bacteroidota</taxon>
        <taxon>Bacteroidia</taxon>
        <taxon>Bacteroidales</taxon>
        <taxon>Odoribacteraceae</taxon>
        <taxon>Butyricimonas</taxon>
    </lineage>
</organism>
<dbReference type="SUPFAM" id="SSF88946">
    <property type="entry name" value="Sigma2 domain of RNA polymerase sigma factors"/>
    <property type="match status" value="1"/>
</dbReference>
<evidence type="ECO:0000256" key="2">
    <source>
        <dbReference type="ARBA" id="ARBA00023015"/>
    </source>
</evidence>
<dbReference type="CDD" id="cd06171">
    <property type="entry name" value="Sigma70_r4"/>
    <property type="match status" value="1"/>
</dbReference>
<keyword evidence="4" id="KW-0804">Transcription</keyword>
<accession>A0A412X6P6</accession>
<dbReference type="InterPro" id="IPR039425">
    <property type="entry name" value="RNA_pol_sigma-70-like"/>
</dbReference>
<dbReference type="PANTHER" id="PTHR43133">
    <property type="entry name" value="RNA POLYMERASE ECF-TYPE SIGMA FACTO"/>
    <property type="match status" value="1"/>
</dbReference>
<dbReference type="InterPro" id="IPR013324">
    <property type="entry name" value="RNA_pol_sigma_r3/r4-like"/>
</dbReference>
<dbReference type="Gene3D" id="1.10.10.10">
    <property type="entry name" value="Winged helix-like DNA-binding domain superfamily/Winged helix DNA-binding domain"/>
    <property type="match status" value="1"/>
</dbReference>
<keyword evidence="2" id="KW-0805">Transcription regulation</keyword>
<dbReference type="NCBIfam" id="TIGR02985">
    <property type="entry name" value="Sig70_bacteroi1"/>
    <property type="match status" value="1"/>
</dbReference>
<dbReference type="GO" id="GO:0006352">
    <property type="term" value="P:DNA-templated transcription initiation"/>
    <property type="evidence" value="ECO:0007669"/>
    <property type="project" value="InterPro"/>
</dbReference>
<dbReference type="InterPro" id="IPR036388">
    <property type="entry name" value="WH-like_DNA-bd_sf"/>
</dbReference>
<evidence type="ECO:0000259" key="5">
    <source>
        <dbReference type="Pfam" id="PF04542"/>
    </source>
</evidence>
<sequence>MDSNDILIGLKCRDEVALSALFDAYYEKLYLFAEKYIYDSDKAHDIVQDVFLKIWENAERLELTSSIQHYLFVSVRNGCLNYLKSLQIEDRNNRKYVEAYIESQNVDMVDNEELLVRIRQVLDELPEKCREVCLLRFMEGYKYAEIAARLDMNENTVKAQLHRGMERLKQAFAGYEYVLVLCALGRIFMDR</sequence>
<dbReference type="InterPro" id="IPR014284">
    <property type="entry name" value="RNA_pol_sigma-70_dom"/>
</dbReference>
<comment type="caution">
    <text evidence="7">The sequence shown here is derived from an EMBL/GenBank/DDBJ whole genome shotgun (WGS) entry which is preliminary data.</text>
</comment>
<dbReference type="NCBIfam" id="TIGR02937">
    <property type="entry name" value="sigma70-ECF"/>
    <property type="match status" value="1"/>
</dbReference>
<evidence type="ECO:0000256" key="3">
    <source>
        <dbReference type="ARBA" id="ARBA00023082"/>
    </source>
</evidence>
<dbReference type="InterPro" id="IPR014327">
    <property type="entry name" value="RNA_pol_sigma70_bacteroid"/>
</dbReference>
<dbReference type="GO" id="GO:0003677">
    <property type="term" value="F:DNA binding"/>
    <property type="evidence" value="ECO:0007669"/>
    <property type="project" value="InterPro"/>
</dbReference>
<dbReference type="Gene3D" id="1.10.1740.10">
    <property type="match status" value="1"/>
</dbReference>
<evidence type="ECO:0000256" key="1">
    <source>
        <dbReference type="ARBA" id="ARBA00010641"/>
    </source>
</evidence>
<keyword evidence="3" id="KW-0731">Sigma factor</keyword>
<dbReference type="PANTHER" id="PTHR43133:SF46">
    <property type="entry name" value="RNA POLYMERASE SIGMA-70 FACTOR ECF SUBFAMILY"/>
    <property type="match status" value="1"/>
</dbReference>
<dbReference type="EMBL" id="QRZA01000001">
    <property type="protein sequence ID" value="RGV36648.1"/>
    <property type="molecule type" value="Genomic_DNA"/>
</dbReference>
<dbReference type="InterPro" id="IPR007627">
    <property type="entry name" value="RNA_pol_sigma70_r2"/>
</dbReference>
<evidence type="ECO:0000313" key="7">
    <source>
        <dbReference type="EMBL" id="RGV36648.1"/>
    </source>
</evidence>
<feature type="domain" description="RNA polymerase sigma-70 region 2" evidence="5">
    <location>
        <begin position="21"/>
        <end position="86"/>
    </location>
</feature>
<evidence type="ECO:0000259" key="6">
    <source>
        <dbReference type="Pfam" id="PF08281"/>
    </source>
</evidence>
<dbReference type="InterPro" id="IPR013249">
    <property type="entry name" value="RNA_pol_sigma70_r4_t2"/>
</dbReference>
<dbReference type="AlphaFoldDB" id="A0A412X6P6"/>
<dbReference type="SUPFAM" id="SSF88659">
    <property type="entry name" value="Sigma3 and sigma4 domains of RNA polymerase sigma factors"/>
    <property type="match status" value="1"/>
</dbReference>